<dbReference type="Proteomes" id="UP000594260">
    <property type="component" value="Unplaced"/>
</dbReference>
<evidence type="ECO:0000313" key="3">
    <source>
        <dbReference type="Proteomes" id="UP000594260"/>
    </source>
</evidence>
<dbReference type="RefSeq" id="XP_022656016.1">
    <property type="nucleotide sequence ID" value="XM_022800281.1"/>
</dbReference>
<sequence>MSIYTSGSVSPARTASATPSSERSFGSRQGLLGPLGVHDVHLGPLGVHDPHVAHATSDYGSSEGTHVQQCIRCLHYGHDRCRRKPRCFRCGSFEHVDSATCTLPVTCLNCGGPHHSRHVGCPSRLRELTIQQLVHKQGLSRKEAVQMAASFGVDTSITVPHRTKASSEKQITVSKSVGVQTDPPPADAATQTDPPNNFSAILASPISSQVVSCWGYPVYSCYPVQVVSLSGPSYPTENSTVSNMPIPAGLGASQLHHFNNNIISSSGGGASNLNNSCSNSSSPPSTNYFTSLTSYASF</sequence>
<feature type="region of interest" description="Disordered" evidence="1">
    <location>
        <begin position="162"/>
        <end position="194"/>
    </location>
</feature>
<dbReference type="RefSeq" id="XP_022656017.1">
    <property type="nucleotide sequence ID" value="XM_022800282.1"/>
</dbReference>
<dbReference type="OrthoDB" id="3039988at2759"/>
<feature type="compositionally biased region" description="Low complexity" evidence="1">
    <location>
        <begin position="8"/>
        <end position="24"/>
    </location>
</feature>
<organism evidence="2 3">
    <name type="scientific">Varroa destructor</name>
    <name type="common">Honeybee mite</name>
    <dbReference type="NCBI Taxonomy" id="109461"/>
    <lineage>
        <taxon>Eukaryota</taxon>
        <taxon>Metazoa</taxon>
        <taxon>Ecdysozoa</taxon>
        <taxon>Arthropoda</taxon>
        <taxon>Chelicerata</taxon>
        <taxon>Arachnida</taxon>
        <taxon>Acari</taxon>
        <taxon>Parasitiformes</taxon>
        <taxon>Mesostigmata</taxon>
        <taxon>Gamasina</taxon>
        <taxon>Dermanyssoidea</taxon>
        <taxon>Varroidae</taxon>
        <taxon>Varroa</taxon>
    </lineage>
</organism>
<reference evidence="2" key="1">
    <citation type="submission" date="2021-01" db="UniProtKB">
        <authorList>
            <consortium name="EnsemblMetazoa"/>
        </authorList>
    </citation>
    <scope>IDENTIFICATION</scope>
</reference>
<dbReference type="KEGG" id="vde:111248257"/>
<dbReference type="AlphaFoldDB" id="A0A7M7JTT6"/>
<evidence type="ECO:0000256" key="1">
    <source>
        <dbReference type="SAM" id="MobiDB-lite"/>
    </source>
</evidence>
<protein>
    <submittedName>
        <fullName evidence="2">Uncharacterized protein</fullName>
    </submittedName>
</protein>
<feature type="compositionally biased region" description="Polar residues" evidence="1">
    <location>
        <begin position="168"/>
        <end position="179"/>
    </location>
</feature>
<evidence type="ECO:0000313" key="2">
    <source>
        <dbReference type="EnsemblMetazoa" id="XP_022656017"/>
    </source>
</evidence>
<dbReference type="EnsemblMetazoa" id="XM_022800281">
    <property type="protein sequence ID" value="XP_022656016"/>
    <property type="gene ID" value="LOC111248257"/>
</dbReference>
<dbReference type="OMA" id="CIRCLHY"/>
<dbReference type="EnsemblMetazoa" id="XM_022800282">
    <property type="protein sequence ID" value="XP_022656017"/>
    <property type="gene ID" value="LOC111248257"/>
</dbReference>
<accession>A0A7M7JTT6</accession>
<proteinExistence type="predicted"/>
<feature type="region of interest" description="Disordered" evidence="1">
    <location>
        <begin position="1"/>
        <end position="29"/>
    </location>
</feature>
<keyword evidence="3" id="KW-1185">Reference proteome</keyword>
<dbReference type="GeneID" id="111248257"/>
<name>A0A7M7JTT6_VARDE</name>
<dbReference type="InParanoid" id="A0A7M7JTT6"/>